<evidence type="ECO:0000313" key="3">
    <source>
        <dbReference type="Proteomes" id="UP000010388"/>
    </source>
</evidence>
<proteinExistence type="predicted"/>
<accession>K9PA07</accession>
<evidence type="ECO:0000256" key="1">
    <source>
        <dbReference type="SAM" id="MobiDB-lite"/>
    </source>
</evidence>
<dbReference type="EMBL" id="CP003495">
    <property type="protein sequence ID" value="AFY29399.1"/>
    <property type="molecule type" value="Genomic_DNA"/>
</dbReference>
<gene>
    <name evidence="2" type="ordered locus">Cyagr_2289</name>
</gene>
<organism evidence="2 3">
    <name type="scientific">Cyanobium gracile (strain ATCC 27147 / PCC 6307)</name>
    <dbReference type="NCBI Taxonomy" id="292564"/>
    <lineage>
        <taxon>Bacteria</taxon>
        <taxon>Bacillati</taxon>
        <taxon>Cyanobacteriota</taxon>
        <taxon>Cyanophyceae</taxon>
        <taxon>Synechococcales</taxon>
        <taxon>Prochlorococcaceae</taxon>
        <taxon>Cyanobium</taxon>
    </lineage>
</organism>
<dbReference type="KEGG" id="cgc:Cyagr_2289"/>
<dbReference type="RefSeq" id="WP_015109839.1">
    <property type="nucleotide sequence ID" value="NC_019675.1"/>
</dbReference>
<sequence>MAETSANDAAQRYAVIEQAYSREKWATVLADGAELLQQLQPSDNPQLTGLKLRLQLLLGHTQLYGYGDKSAAAGYYGTVAEQNAEAALTRIAEQGLKQCAIDEDAATSTPGSAVADTVAPGPEFLVAGAAGLAVTAQAVTGPAAPWLTTAPAATTAPATTAPAAAAPAAAADLEPATAGEEAPAGPPAATPAAPWAEPSLIPEVVEEPELIELHQADPALADDVELSWQESTPATAAPVGKEEDEELLSGLMLVRVR</sequence>
<dbReference type="eggNOG" id="ENOG5033N5A">
    <property type="taxonomic scope" value="Bacteria"/>
</dbReference>
<feature type="region of interest" description="Disordered" evidence="1">
    <location>
        <begin position="158"/>
        <end position="194"/>
    </location>
</feature>
<name>K9PA07_CYAGP</name>
<dbReference type="OrthoDB" id="565155at2"/>
<protein>
    <submittedName>
        <fullName evidence="2">Uncharacterized protein</fullName>
    </submittedName>
</protein>
<feature type="compositionally biased region" description="Low complexity" evidence="1">
    <location>
        <begin position="158"/>
        <end position="183"/>
    </location>
</feature>
<reference evidence="3" key="1">
    <citation type="journal article" date="2013" name="Proc. Natl. Acad. Sci. U.S.A.">
        <title>Improving the coverage of the cyanobacterial phylum using diversity-driven genome sequencing.</title>
        <authorList>
            <person name="Shih P.M."/>
            <person name="Wu D."/>
            <person name="Latifi A."/>
            <person name="Axen S.D."/>
            <person name="Fewer D.P."/>
            <person name="Talla E."/>
            <person name="Calteau A."/>
            <person name="Cai F."/>
            <person name="Tandeau de Marsac N."/>
            <person name="Rippka R."/>
            <person name="Herdman M."/>
            <person name="Sivonen K."/>
            <person name="Coursin T."/>
            <person name="Laurent T."/>
            <person name="Goodwin L."/>
            <person name="Nolan M."/>
            <person name="Davenport K.W."/>
            <person name="Han C.S."/>
            <person name="Rubin E.M."/>
            <person name="Eisen J.A."/>
            <person name="Woyke T."/>
            <person name="Gugger M."/>
            <person name="Kerfeld C.A."/>
        </authorList>
    </citation>
    <scope>NUCLEOTIDE SEQUENCE [LARGE SCALE GENOMIC DNA]</scope>
    <source>
        <strain evidence="3">ATCC 27147 / PCC 6307</strain>
    </source>
</reference>
<dbReference type="HOGENOM" id="CLU_1080606_0_0_3"/>
<dbReference type="AlphaFoldDB" id="K9PA07"/>
<evidence type="ECO:0000313" key="2">
    <source>
        <dbReference type="EMBL" id="AFY29399.1"/>
    </source>
</evidence>
<dbReference type="Proteomes" id="UP000010388">
    <property type="component" value="Chromosome"/>
</dbReference>
<dbReference type="STRING" id="292564.Cyagr_2289"/>